<dbReference type="Proteomes" id="UP000719766">
    <property type="component" value="Unassembled WGS sequence"/>
</dbReference>
<dbReference type="GeneID" id="64598305"/>
<dbReference type="AlphaFoldDB" id="A0A9P7DAV0"/>
<gene>
    <name evidence="2" type="ORF">HD556DRAFT_1422971</name>
</gene>
<keyword evidence="3" id="KW-1185">Reference proteome</keyword>
<feature type="compositionally biased region" description="Polar residues" evidence="1">
    <location>
        <begin position="157"/>
        <end position="181"/>
    </location>
</feature>
<organism evidence="2 3">
    <name type="scientific">Suillus plorans</name>
    <dbReference type="NCBI Taxonomy" id="116603"/>
    <lineage>
        <taxon>Eukaryota</taxon>
        <taxon>Fungi</taxon>
        <taxon>Dikarya</taxon>
        <taxon>Basidiomycota</taxon>
        <taxon>Agaricomycotina</taxon>
        <taxon>Agaricomycetes</taxon>
        <taxon>Agaricomycetidae</taxon>
        <taxon>Boletales</taxon>
        <taxon>Suillineae</taxon>
        <taxon>Suillaceae</taxon>
        <taxon>Suillus</taxon>
    </lineage>
</organism>
<feature type="region of interest" description="Disordered" evidence="1">
    <location>
        <begin position="143"/>
        <end position="181"/>
    </location>
</feature>
<feature type="compositionally biased region" description="Acidic residues" evidence="1">
    <location>
        <begin position="257"/>
        <end position="270"/>
    </location>
</feature>
<sequence length="310" mass="33855">MIDAPVQDWGSIDESNITELRNDISMFRRRSEEYSRLNSSLDTILEMKAFATENQVCVPGLPKLLELYSSAVAQGKHIQKQSWWKKIRKMRDWEGSEGAFKRRCERVWLLAHQTSTIVNHEVSKVTIGRVSIRRRRSLDGLVGQAEPDLVQRHNQHGDTATTQRSTPPNTGVVAQSSSTTNMLSEETIRKIADLSAAKILERLSGRPPGGISQTVNHFHGCIVRPGRGAAPTVNFGGKNNRGADIKTSPTEGVEWNGADDIDGISDDESNYDTATDATRSGSGRHSGSAISLAAQSMQSPAGTSRSLSGT</sequence>
<feature type="compositionally biased region" description="Polar residues" evidence="1">
    <location>
        <begin position="271"/>
        <end position="310"/>
    </location>
</feature>
<evidence type="ECO:0000313" key="2">
    <source>
        <dbReference type="EMBL" id="KAG1785387.1"/>
    </source>
</evidence>
<comment type="caution">
    <text evidence="2">The sequence shown here is derived from an EMBL/GenBank/DDBJ whole genome shotgun (WGS) entry which is preliminary data.</text>
</comment>
<name>A0A9P7DAV0_9AGAM</name>
<protein>
    <submittedName>
        <fullName evidence="2">Uncharacterized protein</fullName>
    </submittedName>
</protein>
<dbReference type="EMBL" id="JABBWE010000112">
    <property type="protein sequence ID" value="KAG1785387.1"/>
    <property type="molecule type" value="Genomic_DNA"/>
</dbReference>
<evidence type="ECO:0000256" key="1">
    <source>
        <dbReference type="SAM" id="MobiDB-lite"/>
    </source>
</evidence>
<dbReference type="OrthoDB" id="2676754at2759"/>
<accession>A0A9P7DAV0</accession>
<feature type="region of interest" description="Disordered" evidence="1">
    <location>
        <begin position="233"/>
        <end position="310"/>
    </location>
</feature>
<reference evidence="2" key="1">
    <citation type="journal article" date="2020" name="New Phytol.">
        <title>Comparative genomics reveals dynamic genome evolution in host specialist ectomycorrhizal fungi.</title>
        <authorList>
            <person name="Lofgren L.A."/>
            <person name="Nguyen N.H."/>
            <person name="Vilgalys R."/>
            <person name="Ruytinx J."/>
            <person name="Liao H.L."/>
            <person name="Branco S."/>
            <person name="Kuo A."/>
            <person name="LaButti K."/>
            <person name="Lipzen A."/>
            <person name="Andreopoulos W."/>
            <person name="Pangilinan J."/>
            <person name="Riley R."/>
            <person name="Hundley H."/>
            <person name="Na H."/>
            <person name="Barry K."/>
            <person name="Grigoriev I.V."/>
            <person name="Stajich J.E."/>
            <person name="Kennedy P.G."/>
        </authorList>
    </citation>
    <scope>NUCLEOTIDE SEQUENCE</scope>
    <source>
        <strain evidence="2">S12</strain>
    </source>
</reference>
<evidence type="ECO:0000313" key="3">
    <source>
        <dbReference type="Proteomes" id="UP000719766"/>
    </source>
</evidence>
<dbReference type="RefSeq" id="XP_041152870.1">
    <property type="nucleotide sequence ID" value="XM_041304541.1"/>
</dbReference>
<proteinExistence type="predicted"/>